<dbReference type="OrthoDB" id="5983381at2759"/>
<protein>
    <recommendedName>
        <fullName evidence="3">CTHRC1 C-terminal domain-containing protein</fullName>
    </recommendedName>
</protein>
<evidence type="ECO:0000313" key="5">
    <source>
        <dbReference type="Proteomes" id="UP000275408"/>
    </source>
</evidence>
<dbReference type="InterPro" id="IPR008160">
    <property type="entry name" value="Collagen"/>
</dbReference>
<feature type="region of interest" description="Disordered" evidence="1">
    <location>
        <begin position="96"/>
        <end position="153"/>
    </location>
</feature>
<accession>A0A3M6V5C8</accession>
<evidence type="ECO:0000256" key="2">
    <source>
        <dbReference type="SAM" id="SignalP"/>
    </source>
</evidence>
<dbReference type="InterPro" id="IPR057873">
    <property type="entry name" value="CTHRC1_C"/>
</dbReference>
<name>A0A3M6V5C8_POCDA</name>
<dbReference type="Pfam" id="PF01391">
    <property type="entry name" value="Collagen"/>
    <property type="match status" value="1"/>
</dbReference>
<feature type="region of interest" description="Disordered" evidence="1">
    <location>
        <begin position="50"/>
        <end position="82"/>
    </location>
</feature>
<feature type="domain" description="CTHRC1 C-terminal" evidence="3">
    <location>
        <begin position="188"/>
        <end position="283"/>
    </location>
</feature>
<dbReference type="PANTHER" id="PTHR24637">
    <property type="entry name" value="COLLAGEN"/>
    <property type="match status" value="1"/>
</dbReference>
<organism evidence="4 5">
    <name type="scientific">Pocillopora damicornis</name>
    <name type="common">Cauliflower coral</name>
    <name type="synonym">Millepora damicornis</name>
    <dbReference type="NCBI Taxonomy" id="46731"/>
    <lineage>
        <taxon>Eukaryota</taxon>
        <taxon>Metazoa</taxon>
        <taxon>Cnidaria</taxon>
        <taxon>Anthozoa</taxon>
        <taxon>Hexacorallia</taxon>
        <taxon>Scleractinia</taxon>
        <taxon>Astrocoeniina</taxon>
        <taxon>Pocilloporidae</taxon>
        <taxon>Pocillopora</taxon>
    </lineage>
</organism>
<feature type="chain" id="PRO_5018132518" description="CTHRC1 C-terminal domain-containing protein" evidence="2">
    <location>
        <begin position="26"/>
        <end position="306"/>
    </location>
</feature>
<dbReference type="EMBL" id="RCHS01000120">
    <property type="protein sequence ID" value="RMX60768.1"/>
    <property type="molecule type" value="Genomic_DNA"/>
</dbReference>
<dbReference type="Pfam" id="PF25815">
    <property type="entry name" value="CTHRC1_C"/>
    <property type="match status" value="1"/>
</dbReference>
<dbReference type="STRING" id="46731.A0A3M6V5C8"/>
<feature type="signal peptide" evidence="2">
    <location>
        <begin position="1"/>
        <end position="25"/>
    </location>
</feature>
<evidence type="ECO:0000313" key="4">
    <source>
        <dbReference type="EMBL" id="RMX60768.1"/>
    </source>
</evidence>
<evidence type="ECO:0000259" key="3">
    <source>
        <dbReference type="Pfam" id="PF25815"/>
    </source>
</evidence>
<comment type="caution">
    <text evidence="4">The sequence shown here is derived from an EMBL/GenBank/DDBJ whole genome shotgun (WGS) entry which is preliminary data.</text>
</comment>
<reference evidence="4 5" key="1">
    <citation type="journal article" date="2018" name="Sci. Rep.">
        <title>Comparative analysis of the Pocillopora damicornis genome highlights role of immune system in coral evolution.</title>
        <authorList>
            <person name="Cunning R."/>
            <person name="Bay R.A."/>
            <person name="Gillette P."/>
            <person name="Baker A.C."/>
            <person name="Traylor-Knowles N."/>
        </authorList>
    </citation>
    <scope>NUCLEOTIDE SEQUENCE [LARGE SCALE GENOMIC DNA]</scope>
    <source>
        <strain evidence="4">RSMAS</strain>
        <tissue evidence="4">Whole animal</tissue>
    </source>
</reference>
<gene>
    <name evidence="4" type="ORF">pdam_00014287</name>
</gene>
<evidence type="ECO:0000256" key="1">
    <source>
        <dbReference type="SAM" id="MobiDB-lite"/>
    </source>
</evidence>
<keyword evidence="5" id="KW-1185">Reference proteome</keyword>
<sequence>MSVDIFHIAMARILELIIFLSVCQAVHTQSKIRWGKLLCEQVETKCKKDFIGSPGPRGPIGIPGPTGPSGRKGIRGQKGAKGSSYIVDPFPLIGPKGRKGEPGLPGIRGPKGFPGNKGFRGTRGEQGVRGPKGDKGSRGFPGIEGPKGQPGRSGSIYSWKTCTWDHDPLQQYGLLKWGRRDDQSSPREQECVFTKQSNLSFLHVIFEGSMRVGFCNSCCKRWFFAFNDLECENANIEARLQGTKEFAGMEYRHVRLEGYCAVPAGEVLVELWVQDCFGHQRTSKVPFVKVDLSPRVTVEEISLSDV</sequence>
<dbReference type="Proteomes" id="UP000275408">
    <property type="component" value="Unassembled WGS sequence"/>
</dbReference>
<dbReference type="AlphaFoldDB" id="A0A3M6V5C8"/>
<proteinExistence type="predicted"/>
<keyword evidence="2" id="KW-0732">Signal</keyword>